<evidence type="ECO:0000313" key="1">
    <source>
        <dbReference type="EMBL" id="STW49861.1"/>
    </source>
</evidence>
<dbReference type="EMBL" id="UGNC01000005">
    <property type="protein sequence ID" value="STW49861.1"/>
    <property type="molecule type" value="Genomic_DNA"/>
</dbReference>
<dbReference type="AlphaFoldDB" id="A0A378FX40"/>
<name>A0A378FX40_KLEPN</name>
<gene>
    <name evidence="1" type="ORF">NCTC9617_06510</name>
</gene>
<evidence type="ECO:0000313" key="2">
    <source>
        <dbReference type="Proteomes" id="UP000255167"/>
    </source>
</evidence>
<sequence>MFVQQYNRVTSENTYVAKAMKAIQESTEALTLFDTIAEQAS</sequence>
<proteinExistence type="predicted"/>
<dbReference type="Proteomes" id="UP000255167">
    <property type="component" value="Unassembled WGS sequence"/>
</dbReference>
<reference evidence="1 2" key="1">
    <citation type="submission" date="2018-06" db="EMBL/GenBank/DDBJ databases">
        <authorList>
            <consortium name="Pathogen Informatics"/>
            <person name="Doyle S."/>
        </authorList>
    </citation>
    <scope>NUCLEOTIDE SEQUENCE [LARGE SCALE GENOMIC DNA]</scope>
    <source>
        <strain evidence="1 2">NCTC9617</strain>
    </source>
</reference>
<protein>
    <submittedName>
        <fullName evidence="1">Uncharacterized protein</fullName>
    </submittedName>
</protein>
<organism evidence="1 2">
    <name type="scientific">Klebsiella pneumoniae</name>
    <dbReference type="NCBI Taxonomy" id="573"/>
    <lineage>
        <taxon>Bacteria</taxon>
        <taxon>Pseudomonadati</taxon>
        <taxon>Pseudomonadota</taxon>
        <taxon>Gammaproteobacteria</taxon>
        <taxon>Enterobacterales</taxon>
        <taxon>Enterobacteriaceae</taxon>
        <taxon>Klebsiella/Raoultella group</taxon>
        <taxon>Klebsiella</taxon>
        <taxon>Klebsiella pneumoniae complex</taxon>
    </lineage>
</organism>
<accession>A0A378FX40</accession>